<accession>A0ABS3X0D7</accession>
<protein>
    <submittedName>
        <fullName evidence="2">Uncharacterized protein</fullName>
    </submittedName>
</protein>
<dbReference type="Proteomes" id="UP001518976">
    <property type="component" value="Unassembled WGS sequence"/>
</dbReference>
<keyword evidence="1" id="KW-0175">Coiled coil</keyword>
<reference evidence="2 3" key="1">
    <citation type="submission" date="2021-02" db="EMBL/GenBank/DDBJ databases">
        <title>Streptomyces spirodelae sp. nov., isolated from duckweed.</title>
        <authorList>
            <person name="Saimee Y."/>
            <person name="Duangmal K."/>
        </authorList>
    </citation>
    <scope>NUCLEOTIDE SEQUENCE [LARGE SCALE GENOMIC DNA]</scope>
    <source>
        <strain evidence="2 3">DW4-2</strain>
    </source>
</reference>
<proteinExistence type="predicted"/>
<sequence length="102" mass="10730">MTTPTKHSLTRTLAEHRRELAALRHDHAELLAAARAAVCAHYDGQALPLAVLIDTLDQLGQLPEFSPYVTDAALDFLDASADLADSGQASGPAALASGRRVA</sequence>
<organism evidence="2 3">
    <name type="scientific">Streptomyces spirodelae</name>
    <dbReference type="NCBI Taxonomy" id="2812904"/>
    <lineage>
        <taxon>Bacteria</taxon>
        <taxon>Bacillati</taxon>
        <taxon>Actinomycetota</taxon>
        <taxon>Actinomycetes</taxon>
        <taxon>Kitasatosporales</taxon>
        <taxon>Streptomycetaceae</taxon>
        <taxon>Streptomyces</taxon>
    </lineage>
</organism>
<evidence type="ECO:0000313" key="3">
    <source>
        <dbReference type="Proteomes" id="UP001518976"/>
    </source>
</evidence>
<evidence type="ECO:0000256" key="1">
    <source>
        <dbReference type="SAM" id="Coils"/>
    </source>
</evidence>
<comment type="caution">
    <text evidence="2">The sequence shown here is derived from an EMBL/GenBank/DDBJ whole genome shotgun (WGS) entry which is preliminary data.</text>
</comment>
<evidence type="ECO:0000313" key="2">
    <source>
        <dbReference type="EMBL" id="MBO8188832.1"/>
    </source>
</evidence>
<dbReference type="RefSeq" id="WP_209267599.1">
    <property type="nucleotide sequence ID" value="NZ_JAFFZN010000027.1"/>
</dbReference>
<gene>
    <name evidence="2" type="ORF">JW592_25675</name>
</gene>
<feature type="coiled-coil region" evidence="1">
    <location>
        <begin position="6"/>
        <end position="33"/>
    </location>
</feature>
<keyword evidence="3" id="KW-1185">Reference proteome</keyword>
<name>A0ABS3X0D7_9ACTN</name>
<dbReference type="EMBL" id="JAFFZN010000027">
    <property type="protein sequence ID" value="MBO8188832.1"/>
    <property type="molecule type" value="Genomic_DNA"/>
</dbReference>